<dbReference type="GO" id="GO:0040029">
    <property type="term" value="P:epigenetic regulation of gene expression"/>
    <property type="evidence" value="ECO:0007669"/>
    <property type="project" value="InterPro"/>
</dbReference>
<proteinExistence type="predicted"/>
<dbReference type="AlphaFoldDB" id="A0A6P4J330"/>
<dbReference type="PANTHER" id="PTHR47684:SF1">
    <property type="entry name" value="PROTEIN TONSOKU"/>
    <property type="match status" value="1"/>
</dbReference>
<evidence type="ECO:0000313" key="2">
    <source>
        <dbReference type="Proteomes" id="UP001652661"/>
    </source>
</evidence>
<feature type="region of interest" description="Disordered" evidence="1">
    <location>
        <begin position="202"/>
        <end position="335"/>
    </location>
</feature>
<dbReference type="GO" id="GO:0005634">
    <property type="term" value="C:nucleus"/>
    <property type="evidence" value="ECO:0007669"/>
    <property type="project" value="InterPro"/>
</dbReference>
<gene>
    <name evidence="3" type="primary">LOC108079774</name>
</gene>
<dbReference type="OrthoDB" id="341587at2759"/>
<dbReference type="Proteomes" id="UP001652661">
    <property type="component" value="Chromosome 3L"/>
</dbReference>
<dbReference type="RefSeq" id="XP_017029706.1">
    <property type="nucleotide sequence ID" value="XM_017174217.3"/>
</dbReference>
<dbReference type="InterPro" id="IPR032675">
    <property type="entry name" value="LRR_dom_sf"/>
</dbReference>
<dbReference type="GeneID" id="108079774"/>
<protein>
    <recommendedName>
        <fullName evidence="4">T-complex-associated testis-expressed protein 1</fullName>
    </recommendedName>
</protein>
<evidence type="ECO:0000313" key="3">
    <source>
        <dbReference type="RefSeq" id="XP_017029706.1"/>
    </source>
</evidence>
<keyword evidence="2" id="KW-1185">Reference proteome</keyword>
<dbReference type="GO" id="GO:0072423">
    <property type="term" value="P:response to DNA damage checkpoint signaling"/>
    <property type="evidence" value="ECO:0007669"/>
    <property type="project" value="InterPro"/>
</dbReference>
<organism evidence="2 3">
    <name type="scientific">Drosophila kikkawai</name>
    <name type="common">Fruit fly</name>
    <dbReference type="NCBI Taxonomy" id="30033"/>
    <lineage>
        <taxon>Eukaryota</taxon>
        <taxon>Metazoa</taxon>
        <taxon>Ecdysozoa</taxon>
        <taxon>Arthropoda</taxon>
        <taxon>Hexapoda</taxon>
        <taxon>Insecta</taxon>
        <taxon>Pterygota</taxon>
        <taxon>Neoptera</taxon>
        <taxon>Endopterygota</taxon>
        <taxon>Diptera</taxon>
        <taxon>Brachycera</taxon>
        <taxon>Muscomorpha</taxon>
        <taxon>Ephydroidea</taxon>
        <taxon>Drosophilidae</taxon>
        <taxon>Drosophila</taxon>
        <taxon>Sophophora</taxon>
    </lineage>
</organism>
<dbReference type="InterPro" id="IPR044227">
    <property type="entry name" value="TONSOKU"/>
</dbReference>
<dbReference type="SUPFAM" id="SSF52047">
    <property type="entry name" value="RNI-like"/>
    <property type="match status" value="1"/>
</dbReference>
<feature type="compositionally biased region" description="Polar residues" evidence="1">
    <location>
        <begin position="205"/>
        <end position="216"/>
    </location>
</feature>
<accession>A0A6P4J330</accession>
<feature type="compositionally biased region" description="Basic and acidic residues" evidence="1">
    <location>
        <begin position="256"/>
        <end position="290"/>
    </location>
</feature>
<evidence type="ECO:0008006" key="4">
    <source>
        <dbReference type="Google" id="ProtNLM"/>
    </source>
</evidence>
<name>A0A6P4J330_DROKI</name>
<reference evidence="3" key="1">
    <citation type="submission" date="2025-08" db="UniProtKB">
        <authorList>
            <consortium name="RefSeq"/>
        </authorList>
    </citation>
    <scope>IDENTIFICATION</scope>
    <source>
        <strain evidence="3">14028-0561.14</strain>
        <tissue evidence="3">Whole fly</tissue>
    </source>
</reference>
<evidence type="ECO:0000256" key="1">
    <source>
        <dbReference type="SAM" id="MobiDB-lite"/>
    </source>
</evidence>
<feature type="compositionally biased region" description="Acidic residues" evidence="1">
    <location>
        <begin position="218"/>
        <end position="240"/>
    </location>
</feature>
<dbReference type="PANTHER" id="PTHR47684">
    <property type="entry name" value="PROTEIN TONSOKU"/>
    <property type="match status" value="1"/>
</dbReference>
<sequence>MDEEEDTDYLPPWNTNTLGVPNDPALIAVYELYKSPIHANRLLLTERKRVTFAEALNGPSSVPTLADLCVRQLAKRGTAHMTADVLENPLKMRIYYDSLDVDTPLRECYSVQDQSFWRRVVLAKSTDKCLAMKGLNGYDWRGKGLSLKYVELVEACPAAIWPEREMTRLALLIRDDVRYMDIRHLQSQSEFKFRKAGLDDDNTDPIISSEETQGMDISSDEPDTLDEAEGEEEEEDDNIEDVGITFTFDKPVTANKGDDPHIEQKRLRHERNAERQRLRDIKEAQREARKARQATSLVNQKPEEPRRKRRRKQRITGAFDIRVDPEPDDGDDKVMDKRNKQRYLDHLKKFEYPEEDCSHIDLSFVGHFDNLISLTLEFLGPAELGRDYHKRHLLFSVRDMVHLARGLVYLEQLQIFRLRNSHLDHLKLYSLCRVLRSLPALEVVDFGYDQMTDDCGPLLGLLLDRPRMLSSLELEFNRLDTRAMLAIGEALNRPSQVKLQYLGLGHNNLGPEALTVLLTHLKGTEHVQELDVSGIKVNGRYFTNEITELIRHHEPLRRLKMVAVPLSANLGRQLICSLNANTKITHIDCRGCDLDLELELEADIIVRRNIFLSENSFVLDTEKFPETHDLLEHAKTLHHPIMEKVVNASERREECFRHYPRWSQTPLRIETPLEVQEEESDYNIWEAMGVIQNRLTTQSTQQDTAVKHSLSSVSVPHIYDPNSFDLEEFRQHVYLPGPGNRYSYFQKHRNSIK</sequence>
<dbReference type="Gene3D" id="3.80.10.10">
    <property type="entry name" value="Ribonuclease Inhibitor"/>
    <property type="match status" value="1"/>
</dbReference>